<dbReference type="InterPro" id="IPR036397">
    <property type="entry name" value="RNaseH_sf"/>
</dbReference>
<dbReference type="InterPro" id="IPR012337">
    <property type="entry name" value="RNaseH-like_sf"/>
</dbReference>
<accession>A0ABT4WHJ4</accession>
<dbReference type="Gene3D" id="3.30.420.10">
    <property type="entry name" value="Ribonuclease H-like superfamily/Ribonuclease H"/>
    <property type="match status" value="1"/>
</dbReference>
<evidence type="ECO:0000313" key="2">
    <source>
        <dbReference type="Proteomes" id="UP001212170"/>
    </source>
</evidence>
<dbReference type="EMBL" id="JAMZNK010000049">
    <property type="protein sequence ID" value="MDA6072053.1"/>
    <property type="molecule type" value="Genomic_DNA"/>
</dbReference>
<protein>
    <recommendedName>
        <fullName evidence="3">Integrase catalytic domain-containing protein</fullName>
    </recommendedName>
</protein>
<sequence>MYEYHKNTLSIPAKLLYEDWGLITYNNYQNLCKRGKLVRTKEGRGPGNEPFVSFHDLPVHQGVDFKKLCIEGLGEPKEVLVRNKLENYIVPDVKAIRFFAEHRKPNGRPLSDEDQREKATSVMILNGIRMLFSDPKLKRKAFGTKTSMIWDEVSIAVNGLNSNKEKPKWIFSLPGNPRRLKAKYENYLKDGYEVFLHKGEGQKNAQIIKDEIADFILAKYCLPIKMSIPEVLNAYDVEAEKRNWKSLTEAAIYNWLYQPERERIWTLARHGLSAYNKKYKHTITRDRSDWFPNAYWAIDGTKLDWIHYWDDSTNKMGAKLKIDVMFDVYSEKIIGWDLSFTESHIEHFKAIKMAVNEAQCRPYYLTYDHQGGHKMDRMQTLYDSLMAIEGQGTHHPNKARNHSNPSEQLFARFQQQVITNFWFSDGQGVTVKREDNKMNTDFILENKANLKTVEELQKAWLAAVNIWNTKKHPHFEMSRNEVYQHEMPMKEPLTLWDIMDKMWIEETKRLVTYKGSGINVNISGVDYEFEVYNSKGEVDSDFRYKNIGKKFKVRYDPDFLDGYVQLYTKDEKDNYVWIANAEPKRKHQNIPALMKEGDKEKWFADMQVRKLELERTQRELKALEDRTGINRQTLIEDTDLLIKMGGNITKMEQLITEAIDNEYDF</sequence>
<dbReference type="Proteomes" id="UP001212170">
    <property type="component" value="Unassembled WGS sequence"/>
</dbReference>
<keyword evidence="2" id="KW-1185">Reference proteome</keyword>
<name>A0ABT4WHJ4_9FLAO</name>
<dbReference type="SUPFAM" id="SSF53098">
    <property type="entry name" value="Ribonuclease H-like"/>
    <property type="match status" value="1"/>
</dbReference>
<gene>
    <name evidence="1" type="ORF">NJT12_20720</name>
</gene>
<organism evidence="1 2">
    <name type="scientific">Flavobacterium azizsancarii</name>
    <dbReference type="NCBI Taxonomy" id="2961580"/>
    <lineage>
        <taxon>Bacteria</taxon>
        <taxon>Pseudomonadati</taxon>
        <taxon>Bacteroidota</taxon>
        <taxon>Flavobacteriia</taxon>
        <taxon>Flavobacteriales</taxon>
        <taxon>Flavobacteriaceae</taxon>
        <taxon>Flavobacterium</taxon>
    </lineage>
</organism>
<dbReference type="RefSeq" id="WP_271337913.1">
    <property type="nucleotide sequence ID" value="NZ_JAMZNK010000049.1"/>
</dbReference>
<proteinExistence type="predicted"/>
<evidence type="ECO:0008006" key="3">
    <source>
        <dbReference type="Google" id="ProtNLM"/>
    </source>
</evidence>
<comment type="caution">
    <text evidence="1">The sequence shown here is derived from an EMBL/GenBank/DDBJ whole genome shotgun (WGS) entry which is preliminary data.</text>
</comment>
<reference evidence="1 2" key="1">
    <citation type="journal article" date="2023" name="Chemosphere">
        <title>Whole genome analysis of Flavobacterium aziz-sancarii sp. nov., isolated from Ardley Island (Antarctica), revealed a rich resistome and bioremediation potential.</title>
        <authorList>
            <person name="Otur C."/>
            <person name="Okay S."/>
            <person name="Kurt-Kizildogan A."/>
        </authorList>
    </citation>
    <scope>NUCLEOTIDE SEQUENCE [LARGE SCALE GENOMIC DNA]</scope>
    <source>
        <strain evidence="1 2">AC</strain>
    </source>
</reference>
<evidence type="ECO:0000313" key="1">
    <source>
        <dbReference type="EMBL" id="MDA6072053.1"/>
    </source>
</evidence>